<name>A0AAV8VEJ5_9CUCU</name>
<dbReference type="Gene3D" id="1.20.1070.10">
    <property type="entry name" value="Rhodopsin 7-helix transmembrane proteins"/>
    <property type="match status" value="1"/>
</dbReference>
<dbReference type="InterPro" id="IPR000832">
    <property type="entry name" value="GPCR_2_secretin-like"/>
</dbReference>
<dbReference type="GO" id="GO:0007166">
    <property type="term" value="P:cell surface receptor signaling pathway"/>
    <property type="evidence" value="ECO:0007669"/>
    <property type="project" value="InterPro"/>
</dbReference>
<keyword evidence="4 5" id="KW-0472">Membrane</keyword>
<accession>A0AAV8VEJ5</accession>
<dbReference type="GO" id="GO:0005886">
    <property type="term" value="C:plasma membrane"/>
    <property type="evidence" value="ECO:0007669"/>
    <property type="project" value="TreeGrafter"/>
</dbReference>
<keyword evidence="2 5" id="KW-0812">Transmembrane</keyword>
<dbReference type="PROSITE" id="PS50261">
    <property type="entry name" value="G_PROTEIN_RECEP_F2_4"/>
    <property type="match status" value="1"/>
</dbReference>
<comment type="subcellular location">
    <subcellularLocation>
        <location evidence="1">Membrane</location>
        <topology evidence="1">Multi-pass membrane protein</topology>
    </subcellularLocation>
</comment>
<evidence type="ECO:0000259" key="6">
    <source>
        <dbReference type="PROSITE" id="PS50261"/>
    </source>
</evidence>
<organism evidence="7 8">
    <name type="scientific">Exocentrus adspersus</name>
    <dbReference type="NCBI Taxonomy" id="1586481"/>
    <lineage>
        <taxon>Eukaryota</taxon>
        <taxon>Metazoa</taxon>
        <taxon>Ecdysozoa</taxon>
        <taxon>Arthropoda</taxon>
        <taxon>Hexapoda</taxon>
        <taxon>Insecta</taxon>
        <taxon>Pterygota</taxon>
        <taxon>Neoptera</taxon>
        <taxon>Endopterygota</taxon>
        <taxon>Coleoptera</taxon>
        <taxon>Polyphaga</taxon>
        <taxon>Cucujiformia</taxon>
        <taxon>Chrysomeloidea</taxon>
        <taxon>Cerambycidae</taxon>
        <taxon>Lamiinae</taxon>
        <taxon>Acanthocinini</taxon>
        <taxon>Exocentrus</taxon>
    </lineage>
</organism>
<evidence type="ECO:0000256" key="5">
    <source>
        <dbReference type="SAM" id="Phobius"/>
    </source>
</evidence>
<dbReference type="InterPro" id="IPR017981">
    <property type="entry name" value="GPCR_2-like_7TM"/>
</dbReference>
<evidence type="ECO:0000313" key="7">
    <source>
        <dbReference type="EMBL" id="KAJ8912563.1"/>
    </source>
</evidence>
<gene>
    <name evidence="7" type="ORF">NQ315_006635</name>
</gene>
<evidence type="ECO:0000313" key="8">
    <source>
        <dbReference type="Proteomes" id="UP001159042"/>
    </source>
</evidence>
<dbReference type="PANTHER" id="PTHR47154">
    <property type="entry name" value="G-PROTEIN COUPLED RECEPTOR MTH-RELATED"/>
    <property type="match status" value="1"/>
</dbReference>
<dbReference type="PANTHER" id="PTHR47154:SF2">
    <property type="entry name" value="G-PROTEIN COUPLED RECEPTOR MTH-RELATED"/>
    <property type="match status" value="1"/>
</dbReference>
<feature type="transmembrane region" description="Helical" evidence="5">
    <location>
        <begin position="119"/>
        <end position="143"/>
    </location>
</feature>
<dbReference type="InterPro" id="IPR051384">
    <property type="entry name" value="Mth_GPCR"/>
</dbReference>
<evidence type="ECO:0000256" key="4">
    <source>
        <dbReference type="ARBA" id="ARBA00023136"/>
    </source>
</evidence>
<evidence type="ECO:0000256" key="1">
    <source>
        <dbReference type="ARBA" id="ARBA00004141"/>
    </source>
</evidence>
<reference evidence="7 8" key="1">
    <citation type="journal article" date="2023" name="Insect Mol. Biol.">
        <title>Genome sequencing provides insights into the evolution of gene families encoding plant cell wall-degrading enzymes in longhorned beetles.</title>
        <authorList>
            <person name="Shin N.R."/>
            <person name="Okamura Y."/>
            <person name="Kirsch R."/>
            <person name="Pauchet Y."/>
        </authorList>
    </citation>
    <scope>NUCLEOTIDE SEQUENCE [LARGE SCALE GENOMIC DNA]</scope>
    <source>
        <strain evidence="7">EAD_L_NR</strain>
    </source>
</reference>
<dbReference type="GO" id="GO:0008528">
    <property type="term" value="F:G protein-coupled peptide receptor activity"/>
    <property type="evidence" value="ECO:0007669"/>
    <property type="project" value="TreeGrafter"/>
</dbReference>
<dbReference type="Pfam" id="PF00002">
    <property type="entry name" value="7tm_2"/>
    <property type="match status" value="1"/>
</dbReference>
<proteinExistence type="predicted"/>
<keyword evidence="3 5" id="KW-1133">Transmembrane helix</keyword>
<feature type="transmembrane region" description="Helical" evidence="5">
    <location>
        <begin position="92"/>
        <end position="113"/>
    </location>
</feature>
<sequence length="195" mass="22342">MVGIVGPVLLLMVVLTANYSGNEFFRGIHPGIGEVKCWFKSETATFIYFYGPISILLCINIFYFIWTTIVLCREMKGCSQKKTKVQKFRLLLCVRLFFVMGISWCFEVLSALFETSTSKWVWVLPDALNALQGFLIFLILVVFRKKIIRALANKKIFRSIKLPSSWKNAQDDECEDIEEELSLSGVHEHTTNIPA</sequence>
<feature type="transmembrane region" description="Helical" evidence="5">
    <location>
        <begin position="49"/>
        <end position="71"/>
    </location>
</feature>
<dbReference type="EMBL" id="JANEYG010000121">
    <property type="protein sequence ID" value="KAJ8912563.1"/>
    <property type="molecule type" value="Genomic_DNA"/>
</dbReference>
<dbReference type="AlphaFoldDB" id="A0AAV8VEJ5"/>
<dbReference type="Proteomes" id="UP001159042">
    <property type="component" value="Unassembled WGS sequence"/>
</dbReference>
<protein>
    <recommendedName>
        <fullName evidence="6">G-protein coupled receptors family 2 profile 2 domain-containing protein</fullName>
    </recommendedName>
</protein>
<evidence type="ECO:0000256" key="3">
    <source>
        <dbReference type="ARBA" id="ARBA00022989"/>
    </source>
</evidence>
<feature type="domain" description="G-protein coupled receptors family 2 profile 2" evidence="6">
    <location>
        <begin position="1"/>
        <end position="144"/>
    </location>
</feature>
<keyword evidence="8" id="KW-1185">Reference proteome</keyword>
<comment type="caution">
    <text evidence="7">The sequence shown here is derived from an EMBL/GenBank/DDBJ whole genome shotgun (WGS) entry which is preliminary data.</text>
</comment>
<evidence type="ECO:0000256" key="2">
    <source>
        <dbReference type="ARBA" id="ARBA00022692"/>
    </source>
</evidence>